<evidence type="ECO:0000259" key="5">
    <source>
        <dbReference type="PROSITE" id="PS50025"/>
    </source>
</evidence>
<dbReference type="EMBL" id="BTSX01000005">
    <property type="protein sequence ID" value="GMS98729.1"/>
    <property type="molecule type" value="Genomic_DNA"/>
</dbReference>
<protein>
    <recommendedName>
        <fullName evidence="5">Laminin G domain-containing protein</fullName>
    </recommendedName>
</protein>
<evidence type="ECO:0000313" key="6">
    <source>
        <dbReference type="EMBL" id="GMS98729.1"/>
    </source>
</evidence>
<reference evidence="6" key="1">
    <citation type="submission" date="2023-10" db="EMBL/GenBank/DDBJ databases">
        <title>Genome assembly of Pristionchus species.</title>
        <authorList>
            <person name="Yoshida K."/>
            <person name="Sommer R.J."/>
        </authorList>
    </citation>
    <scope>NUCLEOTIDE SEQUENCE</scope>
    <source>
        <strain evidence="6">RS0144</strain>
    </source>
</reference>
<feature type="chain" id="PRO_5043574059" description="Laminin G domain-containing protein" evidence="4">
    <location>
        <begin position="28"/>
        <end position="1011"/>
    </location>
</feature>
<dbReference type="PROSITE" id="PS50025">
    <property type="entry name" value="LAM_G_DOMAIN"/>
    <property type="match status" value="1"/>
</dbReference>
<evidence type="ECO:0000256" key="1">
    <source>
        <dbReference type="PROSITE-ProRule" id="PRU00122"/>
    </source>
</evidence>
<evidence type="ECO:0000256" key="4">
    <source>
        <dbReference type="SAM" id="SignalP"/>
    </source>
</evidence>
<dbReference type="SUPFAM" id="SSF49899">
    <property type="entry name" value="Concanavalin A-like lectins/glucanases"/>
    <property type="match status" value="2"/>
</dbReference>
<dbReference type="Proteomes" id="UP001432027">
    <property type="component" value="Unassembled WGS sequence"/>
</dbReference>
<dbReference type="Gene3D" id="2.60.120.200">
    <property type="match status" value="2"/>
</dbReference>
<keyword evidence="3" id="KW-0472">Membrane</keyword>
<dbReference type="InterPro" id="IPR001791">
    <property type="entry name" value="Laminin_G"/>
</dbReference>
<accession>A0AAV5TW47</accession>
<name>A0AAV5TW47_9BILA</name>
<keyword evidence="3" id="KW-0812">Transmembrane</keyword>
<keyword evidence="4" id="KW-0732">Signal</keyword>
<keyword evidence="3" id="KW-1133">Transmembrane helix</keyword>
<organism evidence="6 7">
    <name type="scientific">Pristionchus entomophagus</name>
    <dbReference type="NCBI Taxonomy" id="358040"/>
    <lineage>
        <taxon>Eukaryota</taxon>
        <taxon>Metazoa</taxon>
        <taxon>Ecdysozoa</taxon>
        <taxon>Nematoda</taxon>
        <taxon>Chromadorea</taxon>
        <taxon>Rhabditida</taxon>
        <taxon>Rhabditina</taxon>
        <taxon>Diplogasteromorpha</taxon>
        <taxon>Diplogasteroidea</taxon>
        <taxon>Neodiplogasteridae</taxon>
        <taxon>Pristionchus</taxon>
    </lineage>
</organism>
<dbReference type="AlphaFoldDB" id="A0AAV5TW47"/>
<proteinExistence type="predicted"/>
<dbReference type="Pfam" id="PF26430">
    <property type="entry name" value="ConA_BAM2"/>
    <property type="match status" value="1"/>
</dbReference>
<dbReference type="InterPro" id="IPR058815">
    <property type="entry name" value="ConA_BAM2-like"/>
</dbReference>
<comment type="caution">
    <text evidence="6">The sequence shown here is derived from an EMBL/GenBank/DDBJ whole genome shotgun (WGS) entry which is preliminary data.</text>
</comment>
<feature type="signal peptide" evidence="4">
    <location>
        <begin position="1"/>
        <end position="27"/>
    </location>
</feature>
<evidence type="ECO:0000256" key="2">
    <source>
        <dbReference type="SAM" id="MobiDB-lite"/>
    </source>
</evidence>
<sequence length="1011" mass="113085">PGNRATTVSRAMRERLLLLLLLGTVTATRHVPPRRSCRDHYFAGHDEHGVYPIKLHKSHLANVACRMPHSGAPQAIVTTVIRSALERGLRVTDARTVQWQLDDFTILRDVLERSTSCKQTIHVNRTEREPGQTTFPLPEPGVMLHSILGEQTYISGDQESGSIELHGRAAGILHIVPDTSYTPLNPYIIATELVCDEFVRKYDECLIDGGVLIDTTASSHAHFRFVFRTDASNQPLLTAHHEGGARTVVELSDDFFLKLDEGAEPKLVGHVSDGKWHTAQIALDGTHLSLDGGVKLELPSFHGPVTQVSIRINGWIMLTDPMDEAEGCIDSKRISKDPEPSHTRPFCAGAAPCECTMLDDHFRLLPSTTCAHDEGAASEFTLARHPDLLSFLMLPDSLSSTDSTALSLTFKSDSDSGLLLFGEWRNSTWGRVQVHYHGENLTAVHCTQQDENSIERCTGCSIARTNGYGTDTWTRVAVFGESARKIFLTVDAEICELKAPDQNAEDYDTAEMYKTLLTRGSVLFVGGMFNKKVKSGIYKDEFKAKFFENTREKLPSLRGCVKDVFARGDRVDVLRAFENQWRTTLISPSAEKFAVRMRCGHCPVQCPLHSRCRPVSNDVYAESTCGCADVEMYKDKEACIKQQTPPISLSDSVYRSEYAVARKGVLSKIWIKLKLLSRPVDVDTPLIHFFSHGKIVLFRLYLTPDGKLAVQVNPENREAYDSNASKFLDPSDDRIHLVTIERRTPLGTHPSRRFFDLYIDGERFSIPDPSMDLTTIEFNQISGQEAEAGCVSDLGLSFDYDEHRIIDNTNDNKIATTNVLAEMNEEMSRGTLSHHESVCGVVDPLLWTRGLTVPLGPLGRLIDHKPDVALEHEGPCMSTANFLLFSIILTTLLAILLLLCIICYLCCLRKKKRKDSFDDQERMLRDSPDYPITYRRATYGGDDTSLVSDSIDRTDFSMYDEPKLHKVKVDRESMISFVEATSERPVQEAQIVARSPTPNYAPLVRDDQSDL</sequence>
<feature type="region of interest" description="Disordered" evidence="2">
    <location>
        <begin position="988"/>
        <end position="1011"/>
    </location>
</feature>
<comment type="caution">
    <text evidence="1">Lacks conserved residue(s) required for the propagation of feature annotation.</text>
</comment>
<keyword evidence="7" id="KW-1185">Reference proteome</keyword>
<evidence type="ECO:0000313" key="7">
    <source>
        <dbReference type="Proteomes" id="UP001432027"/>
    </source>
</evidence>
<gene>
    <name evidence="6" type="ORF">PENTCL1PPCAC_20904</name>
</gene>
<dbReference type="InterPro" id="IPR013320">
    <property type="entry name" value="ConA-like_dom_sf"/>
</dbReference>
<dbReference type="CDD" id="cd00110">
    <property type="entry name" value="LamG"/>
    <property type="match status" value="1"/>
</dbReference>
<evidence type="ECO:0000256" key="3">
    <source>
        <dbReference type="SAM" id="Phobius"/>
    </source>
</evidence>
<feature type="transmembrane region" description="Helical" evidence="3">
    <location>
        <begin position="882"/>
        <end position="907"/>
    </location>
</feature>
<feature type="non-terminal residue" evidence="6">
    <location>
        <position position="1"/>
    </location>
</feature>
<feature type="domain" description="Laminin G" evidence="5">
    <location>
        <begin position="381"/>
        <end position="599"/>
    </location>
</feature>